<comment type="caution">
    <text evidence="1">The sequence shown here is derived from an EMBL/GenBank/DDBJ whole genome shotgun (WGS) entry which is preliminary data.</text>
</comment>
<evidence type="ECO:0000313" key="1">
    <source>
        <dbReference type="EMBL" id="MCD2424476.1"/>
    </source>
</evidence>
<reference evidence="1 2" key="1">
    <citation type="submission" date="2021-11" db="EMBL/GenBank/DDBJ databases">
        <title>Genomic of Niabella pedocola.</title>
        <authorList>
            <person name="Wu T."/>
        </authorList>
    </citation>
    <scope>NUCLEOTIDE SEQUENCE [LARGE SCALE GENOMIC DNA]</scope>
    <source>
        <strain evidence="1 2">JCM 31011</strain>
    </source>
</reference>
<organism evidence="1 2">
    <name type="scientific">Niabella pedocola</name>
    <dbReference type="NCBI Taxonomy" id="1752077"/>
    <lineage>
        <taxon>Bacteria</taxon>
        <taxon>Pseudomonadati</taxon>
        <taxon>Bacteroidota</taxon>
        <taxon>Chitinophagia</taxon>
        <taxon>Chitinophagales</taxon>
        <taxon>Chitinophagaceae</taxon>
        <taxon>Niabella</taxon>
    </lineage>
</organism>
<protein>
    <submittedName>
        <fullName evidence="1">Uncharacterized protein</fullName>
    </submittedName>
</protein>
<keyword evidence="2" id="KW-1185">Reference proteome</keyword>
<accession>A0ABS8PX48</accession>
<dbReference type="EMBL" id="JAJNEC010000005">
    <property type="protein sequence ID" value="MCD2424476.1"/>
    <property type="molecule type" value="Genomic_DNA"/>
</dbReference>
<proteinExistence type="predicted"/>
<evidence type="ECO:0000313" key="2">
    <source>
        <dbReference type="Proteomes" id="UP001199816"/>
    </source>
</evidence>
<sequence>MTKVITTPAALQDLANTPEFQNLKSLVESGFRFWYPNDVMTSAPTEHAGFILLPSQNWNGASDLVFNFKKADNSTQTIVVLGTSWGQSDPHKVYYNASTDTYTYYAVAKIKGDDFAYEDFTPQQIEDLKIKGDSARPWALTLPLDNQVGTDGDWGTFAENGKLWLVYKNNGIWDVGNKQEMNGGVNSSDFLAIPFSASMQVDVATQNKHTLTTLDDCSLELVNAAQGRIGVVLIDNTDLWQIQLVGHGTLKLARSYTIEWYNVGGYVKYKIDGDWIIPGKDISGGVMDATNTSWGQRKMLNLTTGEYDNVYYQAIFPKLLDMPVIPGVPLFFDINSHNLRFVFLDKNKNLIGSPENHLAYQYGRMWPVPPANAKYMRWSLSDEWGFGLPFLKFTNKVYLGYPPNRTFVLDADTPILANASFTSKLYWGIDSTLKAFAKPILMKEIAEGGPYDYVTAELIPDLKAPMYCTFKINNNTDQNYTIPAGTKITFKITGYDSID</sequence>
<dbReference type="Proteomes" id="UP001199816">
    <property type="component" value="Unassembled WGS sequence"/>
</dbReference>
<name>A0ABS8PX48_9BACT</name>
<dbReference type="RefSeq" id="WP_231006431.1">
    <property type="nucleotide sequence ID" value="NZ_JAJNEC010000005.1"/>
</dbReference>
<gene>
    <name evidence="1" type="ORF">LQ567_16975</name>
</gene>